<evidence type="ECO:0000313" key="2">
    <source>
        <dbReference type="Proteomes" id="UP000629468"/>
    </source>
</evidence>
<dbReference type="Proteomes" id="UP000629468">
    <property type="component" value="Unassembled WGS sequence"/>
</dbReference>
<dbReference type="Gene3D" id="3.90.280.10">
    <property type="entry name" value="PEBP-like"/>
    <property type="match status" value="1"/>
</dbReference>
<dbReference type="PANTHER" id="PTHR11362:SF148">
    <property type="entry name" value="CARBOXYPEPTIDASE Y INHIBITOR"/>
    <property type="match status" value="1"/>
</dbReference>
<evidence type="ECO:0008006" key="3">
    <source>
        <dbReference type="Google" id="ProtNLM"/>
    </source>
</evidence>
<dbReference type="GO" id="GO:0046578">
    <property type="term" value="P:regulation of Ras protein signal transduction"/>
    <property type="evidence" value="ECO:0007669"/>
    <property type="project" value="TreeGrafter"/>
</dbReference>
<comment type="caution">
    <text evidence="1">The sequence shown here is derived from an EMBL/GenBank/DDBJ whole genome shotgun (WGS) entry which is preliminary data.</text>
</comment>
<dbReference type="InterPro" id="IPR036610">
    <property type="entry name" value="PEBP-like_sf"/>
</dbReference>
<dbReference type="EMBL" id="JABXXO010000014">
    <property type="protein sequence ID" value="KAF7760653.1"/>
    <property type="molecule type" value="Genomic_DNA"/>
</dbReference>
<evidence type="ECO:0000313" key="1">
    <source>
        <dbReference type="EMBL" id="KAF7760653.1"/>
    </source>
</evidence>
<name>A0A8H7C240_AGABI</name>
<organism evidence="1 2">
    <name type="scientific">Agaricus bisporus var. burnettii</name>
    <dbReference type="NCBI Taxonomy" id="192524"/>
    <lineage>
        <taxon>Eukaryota</taxon>
        <taxon>Fungi</taxon>
        <taxon>Dikarya</taxon>
        <taxon>Basidiomycota</taxon>
        <taxon>Agaricomycotina</taxon>
        <taxon>Agaricomycetes</taxon>
        <taxon>Agaricomycetidae</taxon>
        <taxon>Agaricales</taxon>
        <taxon>Agaricineae</taxon>
        <taxon>Agaricaceae</taxon>
        <taxon>Agaricus</taxon>
    </lineage>
</organism>
<sequence>MSVTSDIINQLTSNGIIPDVLPPDSFTPSVFFTIIYPNTDVQTNLGNEVQRSNVLDEPEISIAPLNVPEVGDGEVRYTLVMTDPDAPKRFEPKFREWRHWVITGLQVTNTQPGKADVVYAAKTKSATTPYWPPGPPPESGLHRYTFLLFEEPKGGVTIPQGAVEYGTALEQRRSWNAMKFAEQYNLKLVGANFFLCQG</sequence>
<dbReference type="GO" id="GO:0030162">
    <property type="term" value="P:regulation of proteolysis"/>
    <property type="evidence" value="ECO:0007669"/>
    <property type="project" value="TreeGrafter"/>
</dbReference>
<dbReference type="InterPro" id="IPR035810">
    <property type="entry name" value="PEBP_euk"/>
</dbReference>
<dbReference type="GO" id="GO:0005543">
    <property type="term" value="F:phospholipid binding"/>
    <property type="evidence" value="ECO:0007669"/>
    <property type="project" value="TreeGrafter"/>
</dbReference>
<accession>A0A8H7C240</accession>
<dbReference type="InterPro" id="IPR008914">
    <property type="entry name" value="PEBP"/>
</dbReference>
<dbReference type="SUPFAM" id="SSF49777">
    <property type="entry name" value="PEBP-like"/>
    <property type="match status" value="1"/>
</dbReference>
<dbReference type="Pfam" id="PF01161">
    <property type="entry name" value="PBP"/>
    <property type="match status" value="1"/>
</dbReference>
<proteinExistence type="predicted"/>
<dbReference type="CDD" id="cd00866">
    <property type="entry name" value="PEBP_euk"/>
    <property type="match status" value="1"/>
</dbReference>
<dbReference type="GO" id="GO:0030414">
    <property type="term" value="F:peptidase inhibitor activity"/>
    <property type="evidence" value="ECO:0007669"/>
    <property type="project" value="TreeGrafter"/>
</dbReference>
<dbReference type="PANTHER" id="PTHR11362">
    <property type="entry name" value="PHOSPHATIDYLETHANOLAMINE-BINDING PROTEIN"/>
    <property type="match status" value="1"/>
</dbReference>
<reference evidence="1 2" key="1">
    <citation type="journal article" name="Sci. Rep.">
        <title>Telomere-to-telomere assembled and centromere annotated genomes of the two main subspecies of the button mushroom Agaricus bisporus reveal especially polymorphic chromosome ends.</title>
        <authorList>
            <person name="Sonnenberg A.S.M."/>
            <person name="Sedaghat-Telgerd N."/>
            <person name="Lavrijssen B."/>
            <person name="Ohm R.A."/>
            <person name="Hendrickx P.M."/>
            <person name="Scholtmeijer K."/>
            <person name="Baars J.J.P."/>
            <person name="van Peer A."/>
        </authorList>
    </citation>
    <scope>NUCLEOTIDE SEQUENCE [LARGE SCALE GENOMIC DNA]</scope>
    <source>
        <strain evidence="1 2">H119_p4</strain>
    </source>
</reference>
<dbReference type="AlphaFoldDB" id="A0A8H7C240"/>
<gene>
    <name evidence="1" type="ORF">Agabi119p4_10062</name>
</gene>
<protein>
    <recommendedName>
        <fullName evidence="3">PEBP-like protein</fullName>
    </recommendedName>
</protein>